<dbReference type="EMBL" id="QFQP01000144">
    <property type="protein sequence ID" value="PZR02982.1"/>
    <property type="molecule type" value="Genomic_DNA"/>
</dbReference>
<dbReference type="InterPro" id="IPR010620">
    <property type="entry name" value="SBBP_repeat"/>
</dbReference>
<dbReference type="Pfam" id="PF06739">
    <property type="entry name" value="SBBP"/>
    <property type="match status" value="2"/>
</dbReference>
<organism evidence="2 3">
    <name type="scientific">Archangium gephyra</name>
    <dbReference type="NCBI Taxonomy" id="48"/>
    <lineage>
        <taxon>Bacteria</taxon>
        <taxon>Pseudomonadati</taxon>
        <taxon>Myxococcota</taxon>
        <taxon>Myxococcia</taxon>
        <taxon>Myxococcales</taxon>
        <taxon>Cystobacterineae</taxon>
        <taxon>Archangiaceae</taxon>
        <taxon>Archangium</taxon>
    </lineage>
</organism>
<evidence type="ECO:0000259" key="1">
    <source>
        <dbReference type="Pfam" id="PF25778"/>
    </source>
</evidence>
<proteinExistence type="predicted"/>
<feature type="non-terminal residue" evidence="2">
    <location>
        <position position="1"/>
    </location>
</feature>
<comment type="caution">
    <text evidence="2">The sequence shown here is derived from an EMBL/GenBank/DDBJ whole genome shotgun (WGS) entry which is preliminary data.</text>
</comment>
<dbReference type="Pfam" id="PF25778">
    <property type="entry name" value="DUF7948"/>
    <property type="match status" value="1"/>
</dbReference>
<dbReference type="Gene3D" id="2.120.10.30">
    <property type="entry name" value="TolB, C-terminal domain"/>
    <property type="match status" value="1"/>
</dbReference>
<dbReference type="InterPro" id="IPR052918">
    <property type="entry name" value="Motility_Chemotaxis_Reg"/>
</dbReference>
<gene>
    <name evidence="2" type="ORF">DI536_36550</name>
</gene>
<sequence length="528" mass="55210">NGASAVMLDTAGDLVLSTTGGDVIQRKPIAYQEIDGRRRAVESRYHLQADHSVAFDVGAYDRAHALVIDPVVVYRAPYGGNAWDETTRIAVDSHGSAYVTGYTRSTDFATTPGAPQEGPAGREDVFVAKINAAGDAFEWNTYLGGSYDDRGEGIAVDAEGNVVVVGSTQSHDFPVVAARQPSAMGGGGAFVARFSTDGALTYSSYFGSPGLDLAGGVAVDSKGGIYIAGATYSKQFPVTSFSYCLALMGIEGNNRCAFVTKLTPEGAPAYSIADGLGCSTNIVVDRTGAAYCHSTTGVIKLAPDGVAEYKNNLDAQVYDIADIAVDGDGAAYVVGRARRNSSTINSDLTADTGNMVCKIDPAGASYEYCARVGVVPQDLWSPLVAIAVDAEGGVVVAGTSSPTFDADLYRDAFVQAITPSGRSQRFSALAGRTMVELNSQSGSDVAVDAAGNIFLTGQGSGVNYGSEFVARMTVADWKIIGAGDTDADGRADLLWHNRGLEQFHTWTMSGTTRMAVHDASIPLQYRVA</sequence>
<dbReference type="SUPFAM" id="SSF63829">
    <property type="entry name" value="Calcium-dependent phosphotriesterase"/>
    <property type="match status" value="1"/>
</dbReference>
<accession>A0A2W5SJ90</accession>
<protein>
    <recommendedName>
        <fullName evidence="1">DUF7948 domain-containing protein</fullName>
    </recommendedName>
</protein>
<name>A0A2W5SJ90_9BACT</name>
<dbReference type="PANTHER" id="PTHR35580:SF1">
    <property type="entry name" value="PHYTASE-LIKE DOMAIN-CONTAINING PROTEIN"/>
    <property type="match status" value="1"/>
</dbReference>
<evidence type="ECO:0000313" key="2">
    <source>
        <dbReference type="EMBL" id="PZR02982.1"/>
    </source>
</evidence>
<dbReference type="InterPro" id="IPR011042">
    <property type="entry name" value="6-blade_b-propeller_TolB-like"/>
</dbReference>
<dbReference type="Proteomes" id="UP000249061">
    <property type="component" value="Unassembled WGS sequence"/>
</dbReference>
<dbReference type="InterPro" id="IPR057708">
    <property type="entry name" value="DUF7948"/>
</dbReference>
<reference evidence="2 3" key="1">
    <citation type="submission" date="2017-08" db="EMBL/GenBank/DDBJ databases">
        <title>Infants hospitalized years apart are colonized by the same room-sourced microbial strains.</title>
        <authorList>
            <person name="Brooks B."/>
            <person name="Olm M.R."/>
            <person name="Firek B.A."/>
            <person name="Baker R."/>
            <person name="Thomas B.C."/>
            <person name="Morowitz M.J."/>
            <person name="Banfield J.F."/>
        </authorList>
    </citation>
    <scope>NUCLEOTIDE SEQUENCE [LARGE SCALE GENOMIC DNA]</scope>
    <source>
        <strain evidence="2">S2_003_000_R2_14</strain>
    </source>
</reference>
<feature type="domain" description="DUF7948" evidence="1">
    <location>
        <begin position="2"/>
        <end position="71"/>
    </location>
</feature>
<dbReference type="PANTHER" id="PTHR35580">
    <property type="entry name" value="CELL SURFACE GLYCOPROTEIN (S-LAYER PROTEIN)-LIKE PROTEIN"/>
    <property type="match status" value="1"/>
</dbReference>
<feature type="non-terminal residue" evidence="2">
    <location>
        <position position="528"/>
    </location>
</feature>
<evidence type="ECO:0000313" key="3">
    <source>
        <dbReference type="Proteomes" id="UP000249061"/>
    </source>
</evidence>
<dbReference type="AlphaFoldDB" id="A0A2W5SJ90"/>